<reference evidence="2" key="1">
    <citation type="submission" date="2019-08" db="EMBL/GenBank/DDBJ databases">
        <authorList>
            <person name="Kucharzyk K."/>
            <person name="Murdoch R.W."/>
            <person name="Higgins S."/>
            <person name="Loffler F."/>
        </authorList>
    </citation>
    <scope>NUCLEOTIDE SEQUENCE</scope>
</reference>
<proteinExistence type="predicted"/>
<evidence type="ECO:0000313" key="2">
    <source>
        <dbReference type="EMBL" id="MPL94939.1"/>
    </source>
</evidence>
<organism evidence="2">
    <name type="scientific">bioreactor metagenome</name>
    <dbReference type="NCBI Taxonomy" id="1076179"/>
    <lineage>
        <taxon>unclassified sequences</taxon>
        <taxon>metagenomes</taxon>
        <taxon>ecological metagenomes</taxon>
    </lineage>
</organism>
<comment type="caution">
    <text evidence="2">The sequence shown here is derived from an EMBL/GenBank/DDBJ whole genome shotgun (WGS) entry which is preliminary data.</text>
</comment>
<evidence type="ECO:0000256" key="1">
    <source>
        <dbReference type="SAM" id="MobiDB-lite"/>
    </source>
</evidence>
<dbReference type="EMBL" id="VSSQ01000448">
    <property type="protein sequence ID" value="MPL94939.1"/>
    <property type="molecule type" value="Genomic_DNA"/>
</dbReference>
<sequence>MPVAIDVVDPADGRPVLVLAEGAGREAALLAAVGPVPVRHQILDRVRGAAQRAVLGADAARGDVVDLGPDRLHRGDEAVKLGLGFRFRRFDHQRAGHRPAHRRRVEAVVDQPLRDVVDRHPHLGEGAGVEDALMRHPAAVAHEEDRIGGLQPRRDVICVQDRDPRRLSEPRTAHHQAIGPGDQQDRGRTIGRGTHRPLDTADLRVARQMRREMRLHPDRAHARATTAMRDGEGLVQVEMADVAADLSGLHQANERVHVRAVDIDLAAVFMGDLAHPLHRLLEDAMGRGIGDHAGGQSVPRLDRLRGEILEVDVAVRRGLHHHDLHPRHMRRGRVGAMRRNRDQAHATVPLAARAVPGGDRHQPGIFALRARVRLHREGVIAGDLAQFLLEIGDHLGIALGLVRRREGMQRGELGPGDRHHLGRGVELHRTRAKRDHRPVEREVAVREPAHVAHHLAFRPVHVEDRVGEIGALPQHRLGEAERNRFRRGFGDAEGVEHASDHVAIGELVDRDADAVASDLAQVDAAMARRRHDPLLTDADLHGDRVEEGLGRDLGAGGKQRIAQPHRVQMHLLGDRAQPDRAVEDGIEARHHRKQRLRGADVRGRLLAADMLFAGLQAEPVGLVAAAVDRDADDAAGHRPLQLVARRHEGRVRSAIAHRHAEALRRAHGDIGPHRARLLQQAQRQKVGRDHRQSLGGVELFDQVGEVADMAMGARILEDRAEDLVGDQRLGLAPDDLDTQGQRPGLDHADRLRMQVHVDEEGARLRFRRALGHGHRLGRRRRLVKQRGVRHRQAGEIRHHRLVVQKRLEPALRDLRLIGRIGGVPGRVFQDVALDRRRRDRAVIPLPDQRGHHPVLRGDPAQLCKQRVFGHRPPAQRARLPDRGGHRLVDQCLERGHAHRLQHLGHLGRARPDMAAVGEIVGIVGGGREHGINR</sequence>
<accession>A0A644VU61</accession>
<dbReference type="AlphaFoldDB" id="A0A644VU61"/>
<feature type="region of interest" description="Disordered" evidence="1">
    <location>
        <begin position="166"/>
        <end position="196"/>
    </location>
</feature>
<gene>
    <name evidence="2" type="ORF">SDC9_41102</name>
</gene>
<name>A0A644VU61_9ZZZZ</name>
<protein>
    <submittedName>
        <fullName evidence="2">Uncharacterized protein</fullName>
    </submittedName>
</protein>